<keyword evidence="1" id="KW-0812">Transmembrane</keyword>
<sequence>MGKKSIIDGGLRPMLIAVFFFIVLTPRLLIQIPGNNGRFAELHSMRTSSAAIFVHTLLFFDFWAIFMIAVGVHIYSD</sequence>
<gene>
    <name evidence="2" type="primary">ga23801</name>
    <name evidence="2" type="ORF">PR202_ga23801</name>
</gene>
<dbReference type="PANTHER" id="PTHR33128">
    <property type="entry name" value="OS05G0103400 PROTEIN"/>
    <property type="match status" value="1"/>
</dbReference>
<reference evidence="2" key="1">
    <citation type="journal article" date="2018" name="DNA Res.">
        <title>Multiple hybrid de novo genome assembly of finger millet, an orphan allotetraploid crop.</title>
        <authorList>
            <person name="Hatakeyama M."/>
            <person name="Aluri S."/>
            <person name="Balachadran M.T."/>
            <person name="Sivarajan S.R."/>
            <person name="Patrignani A."/>
            <person name="Gruter S."/>
            <person name="Poveda L."/>
            <person name="Shimizu-Inatsugi R."/>
            <person name="Baeten J."/>
            <person name="Francoijs K.J."/>
            <person name="Nataraja K.N."/>
            <person name="Reddy Y.A.N."/>
            <person name="Phadnis S."/>
            <person name="Ravikumar R.L."/>
            <person name="Schlapbach R."/>
            <person name="Sreeman S.M."/>
            <person name="Shimizu K.K."/>
        </authorList>
    </citation>
    <scope>NUCLEOTIDE SEQUENCE</scope>
</reference>
<accession>A0AAV5D6R4</accession>
<keyword evidence="3" id="KW-1185">Reference proteome</keyword>
<feature type="transmembrane region" description="Helical" evidence="1">
    <location>
        <begin position="12"/>
        <end position="30"/>
    </location>
</feature>
<dbReference type="Pfam" id="PF11820">
    <property type="entry name" value="DUF3339"/>
    <property type="match status" value="1"/>
</dbReference>
<feature type="transmembrane region" description="Helical" evidence="1">
    <location>
        <begin position="50"/>
        <end position="75"/>
    </location>
</feature>
<organism evidence="2 3">
    <name type="scientific">Eleusine coracana subsp. coracana</name>
    <dbReference type="NCBI Taxonomy" id="191504"/>
    <lineage>
        <taxon>Eukaryota</taxon>
        <taxon>Viridiplantae</taxon>
        <taxon>Streptophyta</taxon>
        <taxon>Embryophyta</taxon>
        <taxon>Tracheophyta</taxon>
        <taxon>Spermatophyta</taxon>
        <taxon>Magnoliopsida</taxon>
        <taxon>Liliopsida</taxon>
        <taxon>Poales</taxon>
        <taxon>Poaceae</taxon>
        <taxon>PACMAD clade</taxon>
        <taxon>Chloridoideae</taxon>
        <taxon>Cynodonteae</taxon>
        <taxon>Eleusininae</taxon>
        <taxon>Eleusine</taxon>
    </lineage>
</organism>
<dbReference type="AlphaFoldDB" id="A0AAV5D6R4"/>
<comment type="caution">
    <text evidence="2">The sequence shown here is derived from an EMBL/GenBank/DDBJ whole genome shotgun (WGS) entry which is preliminary data.</text>
</comment>
<reference evidence="2" key="2">
    <citation type="submission" date="2021-12" db="EMBL/GenBank/DDBJ databases">
        <title>Resequencing data analysis of finger millet.</title>
        <authorList>
            <person name="Hatakeyama M."/>
            <person name="Aluri S."/>
            <person name="Balachadran M.T."/>
            <person name="Sivarajan S.R."/>
            <person name="Poveda L."/>
            <person name="Shimizu-Inatsugi R."/>
            <person name="Schlapbach R."/>
            <person name="Sreeman S.M."/>
            <person name="Shimizu K.K."/>
        </authorList>
    </citation>
    <scope>NUCLEOTIDE SEQUENCE</scope>
</reference>
<dbReference type="EMBL" id="BQKI01000012">
    <property type="protein sequence ID" value="GJN06108.1"/>
    <property type="molecule type" value="Genomic_DNA"/>
</dbReference>
<evidence type="ECO:0000313" key="2">
    <source>
        <dbReference type="EMBL" id="GJN06108.1"/>
    </source>
</evidence>
<dbReference type="Proteomes" id="UP001054889">
    <property type="component" value="Unassembled WGS sequence"/>
</dbReference>
<name>A0AAV5D6R4_ELECO</name>
<proteinExistence type="predicted"/>
<evidence type="ECO:0000313" key="3">
    <source>
        <dbReference type="Proteomes" id="UP001054889"/>
    </source>
</evidence>
<evidence type="ECO:0000256" key="1">
    <source>
        <dbReference type="SAM" id="Phobius"/>
    </source>
</evidence>
<dbReference type="InterPro" id="IPR021775">
    <property type="entry name" value="DUF3339"/>
</dbReference>
<keyword evidence="1" id="KW-1133">Transmembrane helix</keyword>
<keyword evidence="1" id="KW-0472">Membrane</keyword>
<dbReference type="PANTHER" id="PTHR33128:SF69">
    <property type="entry name" value="OS01G0101900 PROTEIN"/>
    <property type="match status" value="1"/>
</dbReference>
<protein>
    <submittedName>
        <fullName evidence="2">Uncharacterized protein</fullName>
    </submittedName>
</protein>